<organism evidence="2 3">
    <name type="scientific">Piedraia hortae CBS 480.64</name>
    <dbReference type="NCBI Taxonomy" id="1314780"/>
    <lineage>
        <taxon>Eukaryota</taxon>
        <taxon>Fungi</taxon>
        <taxon>Dikarya</taxon>
        <taxon>Ascomycota</taxon>
        <taxon>Pezizomycotina</taxon>
        <taxon>Dothideomycetes</taxon>
        <taxon>Dothideomycetidae</taxon>
        <taxon>Capnodiales</taxon>
        <taxon>Piedraiaceae</taxon>
        <taxon>Piedraia</taxon>
    </lineage>
</organism>
<gene>
    <name evidence="2" type="ORF">K470DRAFT_284898</name>
</gene>
<keyword evidence="1" id="KW-1133">Transmembrane helix</keyword>
<evidence type="ECO:0000256" key="1">
    <source>
        <dbReference type="SAM" id="Phobius"/>
    </source>
</evidence>
<reference evidence="2" key="1">
    <citation type="journal article" date="2020" name="Stud. Mycol.">
        <title>101 Dothideomycetes genomes: a test case for predicting lifestyles and emergence of pathogens.</title>
        <authorList>
            <person name="Haridas S."/>
            <person name="Albert R."/>
            <person name="Binder M."/>
            <person name="Bloem J."/>
            <person name="Labutti K."/>
            <person name="Salamov A."/>
            <person name="Andreopoulos B."/>
            <person name="Baker S."/>
            <person name="Barry K."/>
            <person name="Bills G."/>
            <person name="Bluhm B."/>
            <person name="Cannon C."/>
            <person name="Castanera R."/>
            <person name="Culley D."/>
            <person name="Daum C."/>
            <person name="Ezra D."/>
            <person name="Gonzalez J."/>
            <person name="Henrissat B."/>
            <person name="Kuo A."/>
            <person name="Liang C."/>
            <person name="Lipzen A."/>
            <person name="Lutzoni F."/>
            <person name="Magnuson J."/>
            <person name="Mondo S."/>
            <person name="Nolan M."/>
            <person name="Ohm R."/>
            <person name="Pangilinan J."/>
            <person name="Park H.-J."/>
            <person name="Ramirez L."/>
            <person name="Alfaro M."/>
            <person name="Sun H."/>
            <person name="Tritt A."/>
            <person name="Yoshinaga Y."/>
            <person name="Zwiers L.-H."/>
            <person name="Turgeon B."/>
            <person name="Goodwin S."/>
            <person name="Spatafora J."/>
            <person name="Crous P."/>
            <person name="Grigoriev I."/>
        </authorList>
    </citation>
    <scope>NUCLEOTIDE SEQUENCE</scope>
    <source>
        <strain evidence="2">CBS 480.64</strain>
    </source>
</reference>
<accession>A0A6A7C3M2</accession>
<dbReference type="EMBL" id="MU005968">
    <property type="protein sequence ID" value="KAF2862090.1"/>
    <property type="molecule type" value="Genomic_DNA"/>
</dbReference>
<feature type="transmembrane region" description="Helical" evidence="1">
    <location>
        <begin position="73"/>
        <end position="98"/>
    </location>
</feature>
<evidence type="ECO:0000313" key="3">
    <source>
        <dbReference type="Proteomes" id="UP000799421"/>
    </source>
</evidence>
<proteinExistence type="predicted"/>
<dbReference type="Proteomes" id="UP000799421">
    <property type="component" value="Unassembled WGS sequence"/>
</dbReference>
<keyword evidence="3" id="KW-1185">Reference proteome</keyword>
<evidence type="ECO:0000313" key="2">
    <source>
        <dbReference type="EMBL" id="KAF2862090.1"/>
    </source>
</evidence>
<name>A0A6A7C3M2_9PEZI</name>
<sequence length="123" mass="13338">MLHSLARAIFKAFGSLLGATNGFHALLGSTLALGRRSRLCLWRSISILLSSDLHSRSLGSLLLLLIRCQFLGLFVRGALCTMFLLAIDLLLLSVNLILNPLPVSAHVRDSLSVQVGEKSEVDL</sequence>
<protein>
    <submittedName>
        <fullName evidence="2">Uncharacterized protein</fullName>
    </submittedName>
</protein>
<dbReference type="AlphaFoldDB" id="A0A6A7C3M2"/>
<keyword evidence="1" id="KW-0472">Membrane</keyword>
<keyword evidence="1" id="KW-0812">Transmembrane</keyword>
<feature type="transmembrane region" description="Helical" evidence="1">
    <location>
        <begin position="12"/>
        <end position="33"/>
    </location>
</feature>